<accession>A0A6I6D8K6</accession>
<feature type="binding site" evidence="7">
    <location>
        <position position="190"/>
    </location>
    <ligand>
        <name>NAD(+)</name>
        <dbReference type="ChEBI" id="CHEBI:57540"/>
    </ligand>
</feature>
<keyword evidence="12" id="KW-1185">Reference proteome</keyword>
<dbReference type="Gene3D" id="3.40.50.10860">
    <property type="entry name" value="Leucine Dehydrogenase, chain A, domain 1"/>
    <property type="match status" value="1"/>
</dbReference>
<dbReference type="AlphaFoldDB" id="A0A6I6D8K6"/>
<dbReference type="Pfam" id="PF00208">
    <property type="entry name" value="ELFV_dehydrog"/>
    <property type="match status" value="1"/>
</dbReference>
<dbReference type="CDD" id="cd01076">
    <property type="entry name" value="NAD_bind_1_Glu_DH"/>
    <property type="match status" value="1"/>
</dbReference>
<feature type="active site" description="Proton donor" evidence="6">
    <location>
        <position position="106"/>
    </location>
</feature>
<dbReference type="PANTHER" id="PTHR11606:SF13">
    <property type="entry name" value="GLUTAMATE DEHYDROGENASE 1, MITOCHONDRIAL"/>
    <property type="match status" value="1"/>
</dbReference>
<organism evidence="11 12">
    <name type="scientific">Guyparkeria halophila</name>
    <dbReference type="NCBI Taxonomy" id="47960"/>
    <lineage>
        <taxon>Bacteria</taxon>
        <taxon>Pseudomonadati</taxon>
        <taxon>Pseudomonadota</taxon>
        <taxon>Gammaproteobacteria</taxon>
        <taxon>Chromatiales</taxon>
        <taxon>Thioalkalibacteraceae</taxon>
        <taxon>Guyparkeria</taxon>
    </lineage>
</organism>
<keyword evidence="7" id="KW-0520">NAD</keyword>
<evidence type="ECO:0000313" key="11">
    <source>
        <dbReference type="EMBL" id="QGT77752.1"/>
    </source>
</evidence>
<feature type="site" description="Important for catalysis" evidence="8">
    <location>
        <position position="146"/>
    </location>
</feature>
<dbReference type="PIRSF" id="PIRSF000185">
    <property type="entry name" value="Glu_DH"/>
    <property type="match status" value="1"/>
</dbReference>
<evidence type="ECO:0000256" key="9">
    <source>
        <dbReference type="RuleBase" id="RU004417"/>
    </source>
</evidence>
<dbReference type="InterPro" id="IPR046346">
    <property type="entry name" value="Aminoacid_DH-like_N_sf"/>
</dbReference>
<dbReference type="FunFam" id="3.40.50.10860:FF:000003">
    <property type="entry name" value="Glutamate dehydrogenase"/>
    <property type="match status" value="1"/>
</dbReference>
<feature type="binding site" evidence="7">
    <location>
        <position position="70"/>
    </location>
    <ligand>
        <name>substrate</name>
    </ligand>
</feature>
<dbReference type="PROSITE" id="PS00074">
    <property type="entry name" value="GLFV_DEHYDROGENASE"/>
    <property type="match status" value="1"/>
</dbReference>
<comment type="catalytic activity">
    <reaction evidence="4">
        <text>L-glutamate + NADP(+) + H2O = 2-oxoglutarate + NH4(+) + NADPH + H(+)</text>
        <dbReference type="Rhea" id="RHEA:11612"/>
        <dbReference type="ChEBI" id="CHEBI:15377"/>
        <dbReference type="ChEBI" id="CHEBI:15378"/>
        <dbReference type="ChEBI" id="CHEBI:16810"/>
        <dbReference type="ChEBI" id="CHEBI:28938"/>
        <dbReference type="ChEBI" id="CHEBI:29985"/>
        <dbReference type="ChEBI" id="CHEBI:57783"/>
        <dbReference type="ChEBI" id="CHEBI:58349"/>
        <dbReference type="EC" id="1.4.1.4"/>
    </reaction>
</comment>
<dbReference type="InterPro" id="IPR014362">
    <property type="entry name" value="Glu_DH"/>
</dbReference>
<proteinExistence type="inferred from homology"/>
<dbReference type="KEGG" id="ghl:GM160_01955"/>
<feature type="binding site" evidence="7">
    <location>
        <position position="94"/>
    </location>
    <ligand>
        <name>substrate</name>
    </ligand>
</feature>
<feature type="binding site" evidence="7">
    <location>
        <position position="221"/>
    </location>
    <ligand>
        <name>NAD(+)</name>
        <dbReference type="ChEBI" id="CHEBI:57540"/>
    </ligand>
</feature>
<dbReference type="EMBL" id="CP046415">
    <property type="protein sequence ID" value="QGT77752.1"/>
    <property type="molecule type" value="Genomic_DNA"/>
</dbReference>
<evidence type="ECO:0000256" key="7">
    <source>
        <dbReference type="PIRSR" id="PIRSR000185-2"/>
    </source>
</evidence>
<dbReference type="GO" id="GO:0004354">
    <property type="term" value="F:glutamate dehydrogenase (NADP+) activity"/>
    <property type="evidence" value="ECO:0007669"/>
    <property type="project" value="UniProtKB-EC"/>
</dbReference>
<keyword evidence="7" id="KW-0547">Nucleotide-binding</keyword>
<evidence type="ECO:0000256" key="3">
    <source>
        <dbReference type="ARBA" id="ARBA00023002"/>
    </source>
</evidence>
<evidence type="ECO:0000256" key="5">
    <source>
        <dbReference type="PIRNR" id="PIRNR000185"/>
    </source>
</evidence>
<dbReference type="SUPFAM" id="SSF53223">
    <property type="entry name" value="Aminoacid dehydrogenase-like, N-terminal domain"/>
    <property type="match status" value="1"/>
</dbReference>
<dbReference type="GO" id="GO:0000166">
    <property type="term" value="F:nucleotide binding"/>
    <property type="evidence" value="ECO:0007669"/>
    <property type="project" value="UniProtKB-KW"/>
</dbReference>
<evidence type="ECO:0000256" key="8">
    <source>
        <dbReference type="PIRSR" id="PIRSR000185-3"/>
    </source>
</evidence>
<evidence type="ECO:0000259" key="10">
    <source>
        <dbReference type="SMART" id="SM00839"/>
    </source>
</evidence>
<protein>
    <recommendedName>
        <fullName evidence="5">Glutamate dehydrogenase</fullName>
    </recommendedName>
</protein>
<dbReference type="SUPFAM" id="SSF51735">
    <property type="entry name" value="NAD(P)-binding Rossmann-fold domains"/>
    <property type="match status" value="1"/>
</dbReference>
<dbReference type="InterPro" id="IPR036291">
    <property type="entry name" value="NAD(P)-bd_dom_sf"/>
</dbReference>
<dbReference type="Gene3D" id="3.40.50.720">
    <property type="entry name" value="NAD(P)-binding Rossmann-like Domain"/>
    <property type="match status" value="1"/>
</dbReference>
<dbReference type="Proteomes" id="UP000427716">
    <property type="component" value="Chromosome"/>
</dbReference>
<feature type="binding site" evidence="7">
    <location>
        <position position="359"/>
    </location>
    <ligand>
        <name>substrate</name>
    </ligand>
</feature>
<evidence type="ECO:0000313" key="12">
    <source>
        <dbReference type="Proteomes" id="UP000427716"/>
    </source>
</evidence>
<dbReference type="InterPro" id="IPR006095">
    <property type="entry name" value="Glu/Leu/Phe/Val/Trp_DH"/>
</dbReference>
<dbReference type="RefSeq" id="WP_156227732.1">
    <property type="nucleotide sequence ID" value="NZ_CP046415.1"/>
</dbReference>
<dbReference type="InterPro" id="IPR033524">
    <property type="entry name" value="Glu/Leu/Phe/Val_DH_AS"/>
</dbReference>
<sequence length="434" mass="47796">MTKNGGLLADALVHLKPLMDDERISDDARRRLSQPNRVVEVEIPLRMDDGSLKVFTGWRSLYDNTRGPGKGGIRFHPNVTGDEVAALSFWMAVKCAVVDLPFGGAKGGICVDPKQLSRLELERLSRGYIRALLDVIGPDRDIPAPDVNTNETIMGWMADEYRQAAGRHQRGVITGKPPGHGGSLGRTAATGRGALQVLNIWERRRGRADQRPRIAVQGFGNAGFHFARLAHDAGYRVVAIADSRGAIYREEGLDPLPIWERKHESSELSGQVYCEETVCSEVEVDKLTNEELLALDVDVLVLAALENAITEKNVDAIRAPTILEIANGPINNAADRKLAERDVTVIPDVLANSGGVIVSHLEWVQNRMGDYWSEDEIERRLAERLGEQADLVFERAIAEDESLRSAAYRQGIERIAMAMDGLGTERYFCGDTGP</sequence>
<comment type="function">
    <text evidence="1">Catalyzes the reversible oxidative deamination of glutamate to alpha-ketoglutarate and ammonia.</text>
</comment>
<dbReference type="InterPro" id="IPR006096">
    <property type="entry name" value="Glu/Leu/Phe/Val/Trp_DH_C"/>
</dbReference>
<name>A0A6I6D8K6_9GAMM</name>
<evidence type="ECO:0000256" key="6">
    <source>
        <dbReference type="PIRSR" id="PIRSR000185-1"/>
    </source>
</evidence>
<feature type="domain" description="Glutamate/phenylalanine/leucine/valine/L-tryptophan dehydrogenase C-terminal" evidence="10">
    <location>
        <begin position="183"/>
        <end position="423"/>
    </location>
</feature>
<dbReference type="InterPro" id="IPR033922">
    <property type="entry name" value="NAD_bind_Glu_DH"/>
</dbReference>
<dbReference type="PRINTS" id="PR00082">
    <property type="entry name" value="GLFDHDRGNASE"/>
</dbReference>
<dbReference type="GO" id="GO:0006538">
    <property type="term" value="P:L-glutamate catabolic process"/>
    <property type="evidence" value="ECO:0007669"/>
    <property type="project" value="TreeGrafter"/>
</dbReference>
<dbReference type="GO" id="GO:0004352">
    <property type="term" value="F:glutamate dehydrogenase (NAD+) activity"/>
    <property type="evidence" value="ECO:0007669"/>
    <property type="project" value="TreeGrafter"/>
</dbReference>
<comment type="similarity">
    <text evidence="2 5 9">Belongs to the Glu/Leu/Phe/Val dehydrogenases family.</text>
</comment>
<dbReference type="InterPro" id="IPR006097">
    <property type="entry name" value="Glu/Leu/Phe/Val/Trp_DH_dimer"/>
</dbReference>
<evidence type="ECO:0000256" key="4">
    <source>
        <dbReference type="ARBA" id="ARBA00048584"/>
    </source>
</evidence>
<dbReference type="SMART" id="SM00839">
    <property type="entry name" value="ELFV_dehydrog"/>
    <property type="match status" value="1"/>
</dbReference>
<dbReference type="Pfam" id="PF02812">
    <property type="entry name" value="ELFV_dehydrog_N"/>
    <property type="match status" value="1"/>
</dbReference>
<reference evidence="11 12" key="1">
    <citation type="submission" date="2019-11" db="EMBL/GenBank/DDBJ databases">
        <authorList>
            <person name="Zhang J."/>
            <person name="Sun C."/>
        </authorList>
    </citation>
    <scope>NUCLEOTIDE SEQUENCE [LARGE SCALE GENOMIC DNA]</scope>
    <source>
        <strain evidence="12">sp2</strain>
    </source>
</reference>
<evidence type="ECO:0000256" key="2">
    <source>
        <dbReference type="ARBA" id="ARBA00006382"/>
    </source>
</evidence>
<gene>
    <name evidence="11" type="ORF">GM160_01955</name>
</gene>
<keyword evidence="3 5" id="KW-0560">Oxidoreductase</keyword>
<dbReference type="PANTHER" id="PTHR11606">
    <property type="entry name" value="GLUTAMATE DEHYDROGENASE"/>
    <property type="match status" value="1"/>
</dbReference>
<evidence type="ECO:0000256" key="1">
    <source>
        <dbReference type="ARBA" id="ARBA00003868"/>
    </source>
</evidence>